<dbReference type="PANTHER" id="PTHR39337">
    <property type="entry name" value="BLR5642 PROTEIN"/>
    <property type="match status" value="1"/>
</dbReference>
<evidence type="ECO:0000313" key="2">
    <source>
        <dbReference type="Proteomes" id="UP000297244"/>
    </source>
</evidence>
<dbReference type="PANTHER" id="PTHR39337:SF1">
    <property type="entry name" value="BLR5642 PROTEIN"/>
    <property type="match status" value="1"/>
</dbReference>
<gene>
    <name evidence="1" type="ORF">E0489_02010</name>
</gene>
<name>A0ABY2K9U2_9DEIN</name>
<dbReference type="EMBL" id="SKBL01000002">
    <property type="protein sequence ID" value="TFU17576.1"/>
    <property type="molecule type" value="Genomic_DNA"/>
</dbReference>
<keyword evidence="2" id="KW-1185">Reference proteome</keyword>
<organism evidence="1 2">
    <name type="scientific">Thermus tengchongensis</name>
    <dbReference type="NCBI Taxonomy" id="1214928"/>
    <lineage>
        <taxon>Bacteria</taxon>
        <taxon>Thermotogati</taxon>
        <taxon>Deinococcota</taxon>
        <taxon>Deinococci</taxon>
        <taxon>Thermales</taxon>
        <taxon>Thermaceae</taxon>
        <taxon>Thermus</taxon>
    </lineage>
</organism>
<dbReference type="Proteomes" id="UP000297244">
    <property type="component" value="Unassembled WGS sequence"/>
</dbReference>
<sequence>MSDVLTIGYEGLSLNTFLDILKSNGVNLVADVRDLPLSRKRGFSKTPLKEALAKEGIFYRHFRELGAPKPLRLCLQKSGDWQTYQRSYLQLLAQRVGALEELGLLLREYRVCLLCFEEDPSQCHRSLVGRALVETGWAQGVTDLRKGAVPASSSAR</sequence>
<accession>A0ABY2K9U2</accession>
<protein>
    <submittedName>
        <fullName evidence="1">DUF488 domain-containing protein</fullName>
    </submittedName>
</protein>
<dbReference type="Pfam" id="PF04343">
    <property type="entry name" value="DUF488"/>
    <property type="match status" value="1"/>
</dbReference>
<proteinExistence type="predicted"/>
<reference evidence="1 2" key="1">
    <citation type="submission" date="2019-03" db="EMBL/GenBank/DDBJ databases">
        <title>Thermus tengchongensis species for the arsenic transformation mechanism.</title>
        <authorList>
            <person name="Yuan G.C."/>
        </authorList>
    </citation>
    <scope>NUCLEOTIDE SEQUENCE [LARGE SCALE GENOMIC DNA]</scope>
    <source>
        <strain evidence="1 2">15Y</strain>
    </source>
</reference>
<dbReference type="RefSeq" id="WP_135342896.1">
    <property type="nucleotide sequence ID" value="NZ_JAKEDU010000004.1"/>
</dbReference>
<comment type="caution">
    <text evidence="1">The sequence shown here is derived from an EMBL/GenBank/DDBJ whole genome shotgun (WGS) entry which is preliminary data.</text>
</comment>
<dbReference type="InterPro" id="IPR007438">
    <property type="entry name" value="DUF488"/>
</dbReference>
<evidence type="ECO:0000313" key="1">
    <source>
        <dbReference type="EMBL" id="TFU17576.1"/>
    </source>
</evidence>